<feature type="active site" description="Schiff-base intermediate with substrate" evidence="3">
    <location>
        <position position="176"/>
    </location>
</feature>
<evidence type="ECO:0000256" key="3">
    <source>
        <dbReference type="PIRSR" id="PIRSR001365-1"/>
    </source>
</evidence>
<dbReference type="RefSeq" id="XP_028477091.1">
    <property type="nucleotide sequence ID" value="XM_028622199.1"/>
</dbReference>
<proteinExistence type="inferred from homology"/>
<organism evidence="5 6">
    <name type="scientific">Apiotrichum porosum</name>
    <dbReference type="NCBI Taxonomy" id="105984"/>
    <lineage>
        <taxon>Eukaryota</taxon>
        <taxon>Fungi</taxon>
        <taxon>Dikarya</taxon>
        <taxon>Basidiomycota</taxon>
        <taxon>Agaricomycotina</taxon>
        <taxon>Tremellomycetes</taxon>
        <taxon>Trichosporonales</taxon>
        <taxon>Trichosporonaceae</taxon>
        <taxon>Apiotrichum</taxon>
    </lineage>
</organism>
<keyword evidence="1 2" id="KW-0456">Lyase</keyword>
<dbReference type="Pfam" id="PF00701">
    <property type="entry name" value="DHDPS"/>
    <property type="match status" value="1"/>
</dbReference>
<dbReference type="GeneID" id="39591340"/>
<comment type="caution">
    <text evidence="5">The sequence shown here is derived from an EMBL/GenBank/DDBJ whole genome shotgun (WGS) entry which is preliminary data.</text>
</comment>
<dbReference type="AlphaFoldDB" id="A0A427XW93"/>
<evidence type="ECO:0000313" key="6">
    <source>
        <dbReference type="Proteomes" id="UP000279236"/>
    </source>
</evidence>
<protein>
    <recommendedName>
        <fullName evidence="7">4-hydroxy-2-oxoglutarate aldolase, mitochondrial</fullName>
    </recommendedName>
</protein>
<feature type="active site" description="Proton donor/acceptor" evidence="3">
    <location>
        <position position="147"/>
    </location>
</feature>
<dbReference type="PIRSF" id="PIRSF001365">
    <property type="entry name" value="DHDPS"/>
    <property type="match status" value="1"/>
</dbReference>
<gene>
    <name evidence="5" type="ORF">EHS24_006797</name>
</gene>
<comment type="similarity">
    <text evidence="2">Belongs to the DapA family.</text>
</comment>
<evidence type="ECO:0000313" key="5">
    <source>
        <dbReference type="EMBL" id="RSH83139.1"/>
    </source>
</evidence>
<dbReference type="InterPro" id="IPR002220">
    <property type="entry name" value="DapA-like"/>
</dbReference>
<dbReference type="SUPFAM" id="SSF51569">
    <property type="entry name" value="Aldolase"/>
    <property type="match status" value="1"/>
</dbReference>
<accession>A0A427XW93</accession>
<reference evidence="5 6" key="1">
    <citation type="submission" date="2018-11" db="EMBL/GenBank/DDBJ databases">
        <title>Genome sequence of Apiotrichum porosum DSM 27194.</title>
        <authorList>
            <person name="Aliyu H."/>
            <person name="Gorte O."/>
            <person name="Ochsenreither K."/>
        </authorList>
    </citation>
    <scope>NUCLEOTIDE SEQUENCE [LARGE SCALE GENOMIC DNA]</scope>
    <source>
        <strain evidence="5 6">DSM 27194</strain>
    </source>
</reference>
<name>A0A427XW93_9TREE</name>
<dbReference type="InterPro" id="IPR013785">
    <property type="entry name" value="Aldolase_TIM"/>
</dbReference>
<evidence type="ECO:0000256" key="2">
    <source>
        <dbReference type="PIRNR" id="PIRNR001365"/>
    </source>
</evidence>
<keyword evidence="6" id="KW-1185">Reference proteome</keyword>
<dbReference type="EMBL" id="RSCE01000004">
    <property type="protein sequence ID" value="RSH83139.1"/>
    <property type="molecule type" value="Genomic_DNA"/>
</dbReference>
<evidence type="ECO:0000256" key="4">
    <source>
        <dbReference type="PIRSR" id="PIRSR001365-2"/>
    </source>
</evidence>
<feature type="binding site" evidence="4">
    <location>
        <position position="219"/>
    </location>
    <ligand>
        <name>pyruvate</name>
        <dbReference type="ChEBI" id="CHEBI:15361"/>
    </ligand>
</feature>
<evidence type="ECO:0008006" key="7">
    <source>
        <dbReference type="Google" id="ProtNLM"/>
    </source>
</evidence>
<dbReference type="PRINTS" id="PR00146">
    <property type="entry name" value="DHPICSNTHASE"/>
</dbReference>
<sequence length="311" mass="32859">MAIARSTVPPPGVYTPMLTFFNHDESIDLESTALHSLRMAEAGCVGVVIQGSNGEAVHLDNEERVTIIRTVRAALDKGGYNSTVIVAGIGTQSKKQSVTLAREAHAAGARFGLLLPPSYWAAAMQRPVLEAYFKDVADESPLPIVIYNFPAVANGVNMDSDLMIALAQHPNIVGAKLTCGSMGTLNRVCANVPPTDFACLGGKAEFALQSYVGGSPGLIAALANLSPKVLVAQYNAYMSGDLARAQELQRLLADADLAQTKLAIPGLKAAVVKYFGYGSPRTRSPLLDGDMTKVDAQAADLDKLMALEKSL</sequence>
<dbReference type="SMART" id="SM01130">
    <property type="entry name" value="DHDPS"/>
    <property type="match status" value="1"/>
</dbReference>
<dbReference type="Gene3D" id="3.20.20.70">
    <property type="entry name" value="Aldolase class I"/>
    <property type="match status" value="1"/>
</dbReference>
<dbReference type="PANTHER" id="PTHR12128">
    <property type="entry name" value="DIHYDRODIPICOLINATE SYNTHASE"/>
    <property type="match status" value="1"/>
</dbReference>
<dbReference type="OrthoDB" id="191315at2759"/>
<dbReference type="CDD" id="cd00408">
    <property type="entry name" value="DHDPS-like"/>
    <property type="match status" value="1"/>
</dbReference>
<dbReference type="Proteomes" id="UP000279236">
    <property type="component" value="Unassembled WGS sequence"/>
</dbReference>
<dbReference type="PANTHER" id="PTHR12128:SF66">
    <property type="entry name" value="4-HYDROXY-2-OXOGLUTARATE ALDOLASE, MITOCHONDRIAL"/>
    <property type="match status" value="1"/>
</dbReference>
<evidence type="ECO:0000256" key="1">
    <source>
        <dbReference type="ARBA" id="ARBA00023239"/>
    </source>
</evidence>
<dbReference type="STRING" id="105984.A0A427XW93"/>
<dbReference type="GO" id="GO:0008840">
    <property type="term" value="F:4-hydroxy-tetrahydrodipicolinate synthase activity"/>
    <property type="evidence" value="ECO:0007669"/>
    <property type="project" value="TreeGrafter"/>
</dbReference>